<reference evidence="3 4" key="1">
    <citation type="submission" date="2017-08" db="EMBL/GenBank/DDBJ databases">
        <title>Genome sequence, comparative genomics and functional analysis of the highly adhesive Lactobacillus paracasei Kobulty strain.</title>
        <authorList>
            <person name="Koryszewska-Baginska A."/>
            <person name="Grynberg M."/>
            <person name="Aleksandrzak-Piekarczyk T."/>
        </authorList>
    </citation>
    <scope>NUCLEOTIDE SEQUENCE [LARGE SCALE GENOMIC DNA]</scope>
    <source>
        <strain evidence="3 4">IBB3423</strain>
    </source>
</reference>
<accession>A0AAP9HEF3</accession>
<keyword evidence="1" id="KW-0175">Coiled coil</keyword>
<evidence type="ECO:0000313" key="4">
    <source>
        <dbReference type="Proteomes" id="UP000423274"/>
    </source>
</evidence>
<feature type="coiled-coil region" evidence="1">
    <location>
        <begin position="304"/>
        <end position="345"/>
    </location>
</feature>
<feature type="compositionally biased region" description="Basic and acidic residues" evidence="2">
    <location>
        <begin position="14"/>
        <end position="25"/>
    </location>
</feature>
<dbReference type="Gene3D" id="3.40.50.2000">
    <property type="entry name" value="Glycogen Phosphorylase B"/>
    <property type="match status" value="1"/>
</dbReference>
<gene>
    <name evidence="3" type="ORF">LCAKO_0106</name>
</gene>
<feature type="coiled-coil region" evidence="1">
    <location>
        <begin position="80"/>
        <end position="183"/>
    </location>
</feature>
<evidence type="ECO:0000256" key="2">
    <source>
        <dbReference type="SAM" id="MobiDB-lite"/>
    </source>
</evidence>
<sequence>MMSWLWDWLKHKRSIDSKARGDEPKQIAPSRAPDPRTLAPAAQPHSASAAPAPKAATKKETPQAVRPKVPAQPQRFPTTLAATVEARQQVESSIDELEDELTQTRQVLRDYLLKENQFLTDNIQAAQIKRANFVTEIRNQQKQISKLKQQISEMNLTSSFTDLNLVRKQIDEARAAIEKIDLQLKDNQTAHSRLDAELADYTKQMGLLGNDNREAFATLNQKQDLDNEKFLAEIEQLRLQTAVTQRNKHRLQTEVEVLTARRETAKREHEELTLHRTTIDSTLQNLKETEKQLVQKLSPETAQIKALQSQQSDLEATIKQTEVEIQKLNQQIADDREQTLQIQQKFANASSDTKLNITKARSGHFVYLADIVQIDDSGVRYQIEGFAKYFADRKQTPTILTTMYNDEAYRIFQGYKQNLRLDPNIQLLNLYDDLQARKPGLAARKVTPYVDADWHQAPASDASTIRYVDSTGQIQQEVTKRAENDQVWTVDRYRDGQLVIRDVYDRAEYLSVTQTFAQDEAHTITLEQFYSTHGNVVLTKRYKPNGDLREIQLLNSAGQLRNVFATEEELSLQWLQGVLTGAKQASLMLDVRSQVFTALSGRFQRVPFNLTPVVSEIPDPALMKVLNRPNLIRELIVTKKAIARDLQELFDNRFRVIVVEAVTADAGDFHVVLPQARG</sequence>
<dbReference type="Proteomes" id="UP000423274">
    <property type="component" value="Chromosome"/>
</dbReference>
<feature type="coiled-coil region" evidence="1">
    <location>
        <begin position="220"/>
        <end position="275"/>
    </location>
</feature>
<dbReference type="AlphaFoldDB" id="A0AAP9HEF3"/>
<protein>
    <submittedName>
        <fullName evidence="3">Uncharacterized protein</fullName>
    </submittedName>
</protein>
<name>A0AAP9HEF3_LACPA</name>
<dbReference type="EMBL" id="CP022954">
    <property type="protein sequence ID" value="QGV16691.1"/>
    <property type="molecule type" value="Genomic_DNA"/>
</dbReference>
<evidence type="ECO:0000256" key="1">
    <source>
        <dbReference type="SAM" id="Coils"/>
    </source>
</evidence>
<proteinExistence type="predicted"/>
<organism evidence="3 4">
    <name type="scientific">Lacticaseibacillus paracasei subsp. paracasei</name>
    <dbReference type="NCBI Taxonomy" id="47714"/>
    <lineage>
        <taxon>Bacteria</taxon>
        <taxon>Bacillati</taxon>
        <taxon>Bacillota</taxon>
        <taxon>Bacilli</taxon>
        <taxon>Lactobacillales</taxon>
        <taxon>Lactobacillaceae</taxon>
        <taxon>Lacticaseibacillus</taxon>
    </lineage>
</organism>
<evidence type="ECO:0000313" key="3">
    <source>
        <dbReference type="EMBL" id="QGV16691.1"/>
    </source>
</evidence>
<dbReference type="RefSeq" id="WP_045601175.1">
    <property type="nucleotide sequence ID" value="NZ_CP016355.1"/>
</dbReference>
<feature type="compositionally biased region" description="Low complexity" evidence="2">
    <location>
        <begin position="39"/>
        <end position="55"/>
    </location>
</feature>
<feature type="region of interest" description="Disordered" evidence="2">
    <location>
        <begin position="13"/>
        <end position="71"/>
    </location>
</feature>